<feature type="compositionally biased region" description="Polar residues" evidence="1">
    <location>
        <begin position="347"/>
        <end position="356"/>
    </location>
</feature>
<name>A0A4Y7TW02_COPMI</name>
<dbReference type="OrthoDB" id="3238644at2759"/>
<comment type="caution">
    <text evidence="2">The sequence shown here is derived from an EMBL/GenBank/DDBJ whole genome shotgun (WGS) entry which is preliminary data.</text>
</comment>
<keyword evidence="3" id="KW-1185">Reference proteome</keyword>
<dbReference type="EMBL" id="QPFP01000003">
    <property type="protein sequence ID" value="TEB38365.1"/>
    <property type="molecule type" value="Genomic_DNA"/>
</dbReference>
<feature type="compositionally biased region" description="Basic and acidic residues" evidence="1">
    <location>
        <begin position="24"/>
        <end position="35"/>
    </location>
</feature>
<dbReference type="Proteomes" id="UP000298030">
    <property type="component" value="Unassembled WGS sequence"/>
</dbReference>
<feature type="compositionally biased region" description="Pro residues" evidence="1">
    <location>
        <begin position="560"/>
        <end position="570"/>
    </location>
</feature>
<evidence type="ECO:0000313" key="2">
    <source>
        <dbReference type="EMBL" id="TEB38365.1"/>
    </source>
</evidence>
<evidence type="ECO:0000313" key="3">
    <source>
        <dbReference type="Proteomes" id="UP000298030"/>
    </source>
</evidence>
<dbReference type="PANTHER" id="PTHR24216">
    <property type="entry name" value="PAXILLIN-RELATED"/>
    <property type="match status" value="1"/>
</dbReference>
<feature type="region of interest" description="Disordered" evidence="1">
    <location>
        <begin position="547"/>
        <end position="594"/>
    </location>
</feature>
<feature type="compositionally biased region" description="Low complexity" evidence="1">
    <location>
        <begin position="361"/>
        <end position="376"/>
    </location>
</feature>
<proteinExistence type="predicted"/>
<feature type="region of interest" description="Disordered" evidence="1">
    <location>
        <begin position="1"/>
        <end position="144"/>
    </location>
</feature>
<reference evidence="2 3" key="1">
    <citation type="journal article" date="2019" name="Nat. Ecol. Evol.">
        <title>Megaphylogeny resolves global patterns of mushroom evolution.</title>
        <authorList>
            <person name="Varga T."/>
            <person name="Krizsan K."/>
            <person name="Foldi C."/>
            <person name="Dima B."/>
            <person name="Sanchez-Garcia M."/>
            <person name="Sanchez-Ramirez S."/>
            <person name="Szollosi G.J."/>
            <person name="Szarkandi J.G."/>
            <person name="Papp V."/>
            <person name="Albert L."/>
            <person name="Andreopoulos W."/>
            <person name="Angelini C."/>
            <person name="Antonin V."/>
            <person name="Barry K.W."/>
            <person name="Bougher N.L."/>
            <person name="Buchanan P."/>
            <person name="Buyck B."/>
            <person name="Bense V."/>
            <person name="Catcheside P."/>
            <person name="Chovatia M."/>
            <person name="Cooper J."/>
            <person name="Damon W."/>
            <person name="Desjardin D."/>
            <person name="Finy P."/>
            <person name="Geml J."/>
            <person name="Haridas S."/>
            <person name="Hughes K."/>
            <person name="Justo A."/>
            <person name="Karasinski D."/>
            <person name="Kautmanova I."/>
            <person name="Kiss B."/>
            <person name="Kocsube S."/>
            <person name="Kotiranta H."/>
            <person name="LaButti K.M."/>
            <person name="Lechner B.E."/>
            <person name="Liimatainen K."/>
            <person name="Lipzen A."/>
            <person name="Lukacs Z."/>
            <person name="Mihaltcheva S."/>
            <person name="Morgado L.N."/>
            <person name="Niskanen T."/>
            <person name="Noordeloos M.E."/>
            <person name="Ohm R.A."/>
            <person name="Ortiz-Santana B."/>
            <person name="Ovrebo C."/>
            <person name="Racz N."/>
            <person name="Riley R."/>
            <person name="Savchenko A."/>
            <person name="Shiryaev A."/>
            <person name="Soop K."/>
            <person name="Spirin V."/>
            <person name="Szebenyi C."/>
            <person name="Tomsovsky M."/>
            <person name="Tulloss R.E."/>
            <person name="Uehling J."/>
            <person name="Grigoriev I.V."/>
            <person name="Vagvolgyi C."/>
            <person name="Papp T."/>
            <person name="Martin F.M."/>
            <person name="Miettinen O."/>
            <person name="Hibbett D.S."/>
            <person name="Nagy L.G."/>
        </authorList>
    </citation>
    <scope>NUCLEOTIDE SEQUENCE [LARGE SCALE GENOMIC DNA]</scope>
    <source>
        <strain evidence="2 3">FP101781</strain>
    </source>
</reference>
<feature type="compositionally biased region" description="Low complexity" evidence="1">
    <location>
        <begin position="114"/>
        <end position="125"/>
    </location>
</feature>
<feature type="compositionally biased region" description="Low complexity" evidence="1">
    <location>
        <begin position="583"/>
        <end position="594"/>
    </location>
</feature>
<organism evidence="2 3">
    <name type="scientific">Coprinellus micaceus</name>
    <name type="common">Glistening ink-cap mushroom</name>
    <name type="synonym">Coprinus micaceus</name>
    <dbReference type="NCBI Taxonomy" id="71717"/>
    <lineage>
        <taxon>Eukaryota</taxon>
        <taxon>Fungi</taxon>
        <taxon>Dikarya</taxon>
        <taxon>Basidiomycota</taxon>
        <taxon>Agaricomycotina</taxon>
        <taxon>Agaricomycetes</taxon>
        <taxon>Agaricomycetidae</taxon>
        <taxon>Agaricales</taxon>
        <taxon>Agaricineae</taxon>
        <taxon>Psathyrellaceae</taxon>
        <taxon>Coprinellus</taxon>
    </lineage>
</organism>
<gene>
    <name evidence="2" type="ORF">FA13DRAFT_742745</name>
</gene>
<feature type="compositionally biased region" description="Pro residues" evidence="1">
    <location>
        <begin position="400"/>
        <end position="410"/>
    </location>
</feature>
<feature type="compositionally biased region" description="Pro residues" evidence="1">
    <location>
        <begin position="39"/>
        <end position="56"/>
    </location>
</feature>
<protein>
    <submittedName>
        <fullName evidence="2">Uncharacterized protein</fullName>
    </submittedName>
</protein>
<accession>A0A4Y7TW02</accession>
<feature type="compositionally biased region" description="Polar residues" evidence="1">
    <location>
        <begin position="1"/>
        <end position="15"/>
    </location>
</feature>
<feature type="region of interest" description="Disordered" evidence="1">
    <location>
        <begin position="339"/>
        <end position="410"/>
    </location>
</feature>
<dbReference type="AlphaFoldDB" id="A0A4Y7TW02"/>
<feature type="compositionally biased region" description="Polar residues" evidence="1">
    <location>
        <begin position="382"/>
        <end position="398"/>
    </location>
</feature>
<evidence type="ECO:0000256" key="1">
    <source>
        <dbReference type="SAM" id="MobiDB-lite"/>
    </source>
</evidence>
<sequence length="594" mass="65521">MRPSPSDTLPSSSATAPRPRQRRWTREQLLKHLEVLDTMPPPLPPPGRPTSPPPSPILGHKRKSDSTTDPGSATSPAKRPRTSSMVDRRHAQSQQYQLHHTHQPPHSHQPPSTPSASSSQPTSASNLMPAFTSRQEPEEGEVREEAVAPVQAPSIPASPKSIPNLPVRRPKRGKLGVRHFDDLHDTYHAQGRKLKYSGDARFWSTYSPTHREYRPLADPPPLDSPYHQHGGLIARLELVDALICFTYSIWNKDYGRKVCNKETWSTIEAFLIWCKQKWQWEGRGFSDAEKGFVGLIWMIEAFIHGRKLMYTIRDHLERDLKHVMSNVKSNIQDAADKAEASMGGLPTSLNPTSGGTPTMLPSPASIAPTSSANSTPTHKDNGTPNSTSSSRHPANAQTARPPPQVRTGPLPVPVPLLPKQYANNAVPIPPEVGQAMKEVREPVNPTLLKNVEDFVSGHHASAYCMRHSQDFLNLPIMMRCFPNTFNRMMHSTLSSSEEHEPDFDDEEGELLWPGQLVTGEGLGWVCLMGKAMVKEFGKAYGYQGLDGVVPKPQPEGATDGPPPSHRPPPGSSSSGHKYAPPNSYHHSSSSHGNR</sequence>